<name>A0A642UGL8_DIURU</name>
<dbReference type="AlphaFoldDB" id="A0A642UGL8"/>
<accession>A0A642UGL8</accession>
<dbReference type="GeneID" id="54783180"/>
<dbReference type="EMBL" id="SWFT01000137">
    <property type="protein sequence ID" value="KAA8898685.1"/>
    <property type="molecule type" value="Genomic_DNA"/>
</dbReference>
<proteinExistence type="predicted"/>
<comment type="caution">
    <text evidence="1">The sequence shown here is derived from an EMBL/GenBank/DDBJ whole genome shotgun (WGS) entry which is preliminary data.</text>
</comment>
<keyword evidence="2" id="KW-1185">Reference proteome</keyword>
<dbReference type="RefSeq" id="XP_034010610.1">
    <property type="nucleotide sequence ID" value="XM_034157412.1"/>
</dbReference>
<sequence>MSLLTRVQSIPTPASSPSPTFGISGVKTYRFHADSLSQLLEMFFNHEFNFSSSKVLHHLQFSTPVVSATLRSLAARTRELVATVRGFNAMLTQLVMKKPPAPRFQLELDELIEVYISHRVHYLVDDILNSLYEYNMQFDRPQPEAASPITESDLDAYSYVETTLTGRGTLRPSELSFLSQVVEELQRNNL</sequence>
<gene>
    <name evidence="1" type="ORF">DIURU_004529</name>
</gene>
<dbReference type="VEuPathDB" id="FungiDB:DIURU_004529"/>
<organism evidence="1 2">
    <name type="scientific">Diutina rugosa</name>
    <name type="common">Yeast</name>
    <name type="synonym">Candida rugosa</name>
    <dbReference type="NCBI Taxonomy" id="5481"/>
    <lineage>
        <taxon>Eukaryota</taxon>
        <taxon>Fungi</taxon>
        <taxon>Dikarya</taxon>
        <taxon>Ascomycota</taxon>
        <taxon>Saccharomycotina</taxon>
        <taxon>Pichiomycetes</taxon>
        <taxon>Debaryomycetaceae</taxon>
        <taxon>Diutina</taxon>
    </lineage>
</organism>
<dbReference type="OrthoDB" id="4020980at2759"/>
<evidence type="ECO:0000313" key="2">
    <source>
        <dbReference type="Proteomes" id="UP000449547"/>
    </source>
</evidence>
<dbReference type="Proteomes" id="UP000449547">
    <property type="component" value="Unassembled WGS sequence"/>
</dbReference>
<protein>
    <submittedName>
        <fullName evidence="1">Uncharacterized protein</fullName>
    </submittedName>
</protein>
<reference evidence="1 2" key="1">
    <citation type="submission" date="2019-07" db="EMBL/GenBank/DDBJ databases">
        <title>Genome assembly of two rare yeast pathogens: Diutina rugosa and Trichomonascus ciferrii.</title>
        <authorList>
            <person name="Mixao V."/>
            <person name="Saus E."/>
            <person name="Hansen A."/>
            <person name="Lass-Flor C."/>
            <person name="Gabaldon T."/>
        </authorList>
    </citation>
    <scope>NUCLEOTIDE SEQUENCE [LARGE SCALE GENOMIC DNA]</scope>
    <source>
        <strain evidence="1 2">CBS 613</strain>
    </source>
</reference>
<evidence type="ECO:0000313" key="1">
    <source>
        <dbReference type="EMBL" id="KAA8898685.1"/>
    </source>
</evidence>